<protein>
    <submittedName>
        <fullName evidence="3">Putative peptidoglycan binding protein</fullName>
    </submittedName>
</protein>
<dbReference type="InterPro" id="IPR009045">
    <property type="entry name" value="Zn_M74/Hedgehog-like"/>
</dbReference>
<accession>A0A2T0SXR4</accession>
<dbReference type="OrthoDB" id="9810670at2"/>
<dbReference type="Gene3D" id="3.30.1380.10">
    <property type="match status" value="1"/>
</dbReference>
<dbReference type="SUPFAM" id="SSF55166">
    <property type="entry name" value="Hedgehog/DD-peptidase"/>
    <property type="match status" value="1"/>
</dbReference>
<dbReference type="SUPFAM" id="SSF47090">
    <property type="entry name" value="PGBD-like"/>
    <property type="match status" value="1"/>
</dbReference>
<dbReference type="InterPro" id="IPR036365">
    <property type="entry name" value="PGBD-like_sf"/>
</dbReference>
<evidence type="ECO:0000259" key="1">
    <source>
        <dbReference type="Pfam" id="PF01471"/>
    </source>
</evidence>
<dbReference type="Pfam" id="PF08291">
    <property type="entry name" value="Peptidase_M15_3"/>
    <property type="match status" value="1"/>
</dbReference>
<comment type="caution">
    <text evidence="3">The sequence shown here is derived from an EMBL/GenBank/DDBJ whole genome shotgun (WGS) entry which is preliminary data.</text>
</comment>
<dbReference type="InterPro" id="IPR013230">
    <property type="entry name" value="Peptidase_M15A_C"/>
</dbReference>
<dbReference type="Gene3D" id="1.10.101.10">
    <property type="entry name" value="PGBD-like superfamily/PGBD"/>
    <property type="match status" value="1"/>
</dbReference>
<dbReference type="Pfam" id="PF01471">
    <property type="entry name" value="PG_binding_1"/>
    <property type="match status" value="1"/>
</dbReference>
<dbReference type="RefSeq" id="WP_106191274.1">
    <property type="nucleotide sequence ID" value="NZ_PVTF01000009.1"/>
</dbReference>
<name>A0A2T0SXR4_9PSEU</name>
<organism evidence="3 4">
    <name type="scientific">Umezawaea tangerina</name>
    <dbReference type="NCBI Taxonomy" id="84725"/>
    <lineage>
        <taxon>Bacteria</taxon>
        <taxon>Bacillati</taxon>
        <taxon>Actinomycetota</taxon>
        <taxon>Actinomycetes</taxon>
        <taxon>Pseudonocardiales</taxon>
        <taxon>Pseudonocardiaceae</taxon>
        <taxon>Umezawaea</taxon>
    </lineage>
</organism>
<gene>
    <name evidence="3" type="ORF">CLV43_109432</name>
</gene>
<evidence type="ECO:0000259" key="2">
    <source>
        <dbReference type="Pfam" id="PF08291"/>
    </source>
</evidence>
<dbReference type="AlphaFoldDB" id="A0A2T0SXR4"/>
<sequence>MTSSSPTPNRRAVLRGALAAGAGVVLGPLLFSGVAQAYSWTRTLTQGATGADVTELQIRVAGWAASSASHSRVAIDGEFGAGTLAAVKRFQSAYGLTADGSVGPSTQAKLNSLEQSDGSTLHFNWSEFTDRVSGTFSGGKLSAASTKENARRTMYKLEALRKKLGDKAITVNSGFRSIAHNADVGGATDSMHLYGTAADLNVPGVANRTVYQKAETCGFSGLETYTVDHQHVDSRADLGRAWWWEDGTV</sequence>
<feature type="domain" description="Peptidase M15A C-terminal" evidence="2">
    <location>
        <begin position="123"/>
        <end position="233"/>
    </location>
</feature>
<dbReference type="InterPro" id="IPR006311">
    <property type="entry name" value="TAT_signal"/>
</dbReference>
<keyword evidence="4" id="KW-1185">Reference proteome</keyword>
<proteinExistence type="predicted"/>
<evidence type="ECO:0000313" key="3">
    <source>
        <dbReference type="EMBL" id="PRY38211.1"/>
    </source>
</evidence>
<dbReference type="InterPro" id="IPR002477">
    <property type="entry name" value="Peptidoglycan-bd-like"/>
</dbReference>
<dbReference type="Proteomes" id="UP000239494">
    <property type="component" value="Unassembled WGS sequence"/>
</dbReference>
<dbReference type="PROSITE" id="PS51318">
    <property type="entry name" value="TAT"/>
    <property type="match status" value="1"/>
</dbReference>
<dbReference type="InterPro" id="IPR036366">
    <property type="entry name" value="PGBDSf"/>
</dbReference>
<reference evidence="3 4" key="1">
    <citation type="submission" date="2018-03" db="EMBL/GenBank/DDBJ databases">
        <title>Genomic Encyclopedia of Archaeal and Bacterial Type Strains, Phase II (KMG-II): from individual species to whole genera.</title>
        <authorList>
            <person name="Goeker M."/>
        </authorList>
    </citation>
    <scope>NUCLEOTIDE SEQUENCE [LARGE SCALE GENOMIC DNA]</scope>
    <source>
        <strain evidence="3 4">DSM 44720</strain>
    </source>
</reference>
<dbReference type="EMBL" id="PVTF01000009">
    <property type="protein sequence ID" value="PRY38211.1"/>
    <property type="molecule type" value="Genomic_DNA"/>
</dbReference>
<feature type="domain" description="Peptidoglycan binding-like" evidence="1">
    <location>
        <begin position="49"/>
        <end position="110"/>
    </location>
</feature>
<evidence type="ECO:0000313" key="4">
    <source>
        <dbReference type="Proteomes" id="UP000239494"/>
    </source>
</evidence>